<sequence length="99" mass="10744">MFSQSYLSPMQCYVSAPLSSRYLKGAAVMALAAVVLPDPPIPHIPMIQIWLDWFSVNSITAWTRDSNPTGNLVIGNNLISNFVEMSSTICCTSSASFLG</sequence>
<name>A0A2K3KVL1_TRIPR</name>
<reference evidence="1 2" key="1">
    <citation type="journal article" date="2014" name="Am. J. Bot.">
        <title>Genome assembly and annotation for red clover (Trifolium pratense; Fabaceae).</title>
        <authorList>
            <person name="Istvanek J."/>
            <person name="Jaros M."/>
            <person name="Krenek A."/>
            <person name="Repkova J."/>
        </authorList>
    </citation>
    <scope>NUCLEOTIDE SEQUENCE [LARGE SCALE GENOMIC DNA]</scope>
    <source>
        <strain evidence="2">cv. Tatra</strain>
        <tissue evidence="1">Young leaves</tissue>
    </source>
</reference>
<comment type="caution">
    <text evidence="1">The sequence shown here is derived from an EMBL/GenBank/DDBJ whole genome shotgun (WGS) entry which is preliminary data.</text>
</comment>
<evidence type="ECO:0000313" key="1">
    <source>
        <dbReference type="EMBL" id="PNX70315.1"/>
    </source>
</evidence>
<proteinExistence type="predicted"/>
<dbReference type="AlphaFoldDB" id="A0A2K3KVL1"/>
<gene>
    <name evidence="1" type="ORF">L195_g057269</name>
</gene>
<accession>A0A2K3KVL1</accession>
<reference evidence="1 2" key="2">
    <citation type="journal article" date="2017" name="Front. Plant Sci.">
        <title>Gene Classification and Mining of Molecular Markers Useful in Red Clover (Trifolium pratense) Breeding.</title>
        <authorList>
            <person name="Istvanek J."/>
            <person name="Dluhosova J."/>
            <person name="Dluhos P."/>
            <person name="Patkova L."/>
            <person name="Nedelnik J."/>
            <person name="Repkova J."/>
        </authorList>
    </citation>
    <scope>NUCLEOTIDE SEQUENCE [LARGE SCALE GENOMIC DNA]</scope>
    <source>
        <strain evidence="2">cv. Tatra</strain>
        <tissue evidence="1">Young leaves</tissue>
    </source>
</reference>
<dbReference type="Proteomes" id="UP000236291">
    <property type="component" value="Unassembled WGS sequence"/>
</dbReference>
<protein>
    <submittedName>
        <fullName evidence="1">Uncharacterized protein</fullName>
    </submittedName>
</protein>
<organism evidence="1 2">
    <name type="scientific">Trifolium pratense</name>
    <name type="common">Red clover</name>
    <dbReference type="NCBI Taxonomy" id="57577"/>
    <lineage>
        <taxon>Eukaryota</taxon>
        <taxon>Viridiplantae</taxon>
        <taxon>Streptophyta</taxon>
        <taxon>Embryophyta</taxon>
        <taxon>Tracheophyta</taxon>
        <taxon>Spermatophyta</taxon>
        <taxon>Magnoliopsida</taxon>
        <taxon>eudicotyledons</taxon>
        <taxon>Gunneridae</taxon>
        <taxon>Pentapetalae</taxon>
        <taxon>rosids</taxon>
        <taxon>fabids</taxon>
        <taxon>Fabales</taxon>
        <taxon>Fabaceae</taxon>
        <taxon>Papilionoideae</taxon>
        <taxon>50 kb inversion clade</taxon>
        <taxon>NPAAA clade</taxon>
        <taxon>Hologalegina</taxon>
        <taxon>IRL clade</taxon>
        <taxon>Trifolieae</taxon>
        <taxon>Trifolium</taxon>
    </lineage>
</organism>
<evidence type="ECO:0000313" key="2">
    <source>
        <dbReference type="Proteomes" id="UP000236291"/>
    </source>
</evidence>
<dbReference type="EMBL" id="ASHM01112512">
    <property type="protein sequence ID" value="PNX70315.1"/>
    <property type="molecule type" value="Genomic_DNA"/>
</dbReference>